<dbReference type="EMBL" id="JASDAP010000020">
    <property type="protein sequence ID" value="KAK1887126.1"/>
    <property type="molecule type" value="Genomic_DNA"/>
</dbReference>
<feature type="non-terminal residue" evidence="2">
    <location>
        <position position="1"/>
    </location>
</feature>
<keyword evidence="1" id="KW-0472">Membrane</keyword>
<keyword evidence="3" id="KW-1185">Reference proteome</keyword>
<reference evidence="2" key="1">
    <citation type="submission" date="2023-04" db="EMBL/GenBank/DDBJ databases">
        <title>Chromosome-level genome of Chaenocephalus aceratus.</title>
        <authorList>
            <person name="Park H."/>
        </authorList>
    </citation>
    <scope>NUCLEOTIDE SEQUENCE</scope>
    <source>
        <strain evidence="2">DE</strain>
        <tissue evidence="2">Muscle</tissue>
    </source>
</reference>
<feature type="transmembrane region" description="Helical" evidence="1">
    <location>
        <begin position="36"/>
        <end position="57"/>
    </location>
</feature>
<gene>
    <name evidence="2" type="ORF">KUDE01_030838</name>
</gene>
<protein>
    <submittedName>
        <fullName evidence="2">Cobyrinate ac-diamide synthase</fullName>
    </submittedName>
</protein>
<comment type="caution">
    <text evidence="2">The sequence shown here is derived from an EMBL/GenBank/DDBJ whole genome shotgun (WGS) entry which is preliminary data.</text>
</comment>
<proteinExistence type="predicted"/>
<evidence type="ECO:0000256" key="1">
    <source>
        <dbReference type="SAM" id="Phobius"/>
    </source>
</evidence>
<evidence type="ECO:0000313" key="2">
    <source>
        <dbReference type="EMBL" id="KAK1887126.1"/>
    </source>
</evidence>
<dbReference type="AlphaFoldDB" id="A0AAD9BPJ8"/>
<accession>A0AAD9BPJ8</accession>
<name>A0AAD9BPJ8_DISEL</name>
<keyword evidence="1" id="KW-1133">Transmembrane helix</keyword>
<keyword evidence="1" id="KW-0812">Transmembrane</keyword>
<organism evidence="2 3">
    <name type="scientific">Dissostichus eleginoides</name>
    <name type="common">Patagonian toothfish</name>
    <name type="synonym">Dissostichus amissus</name>
    <dbReference type="NCBI Taxonomy" id="100907"/>
    <lineage>
        <taxon>Eukaryota</taxon>
        <taxon>Metazoa</taxon>
        <taxon>Chordata</taxon>
        <taxon>Craniata</taxon>
        <taxon>Vertebrata</taxon>
        <taxon>Euteleostomi</taxon>
        <taxon>Actinopterygii</taxon>
        <taxon>Neopterygii</taxon>
        <taxon>Teleostei</taxon>
        <taxon>Neoteleostei</taxon>
        <taxon>Acanthomorphata</taxon>
        <taxon>Eupercaria</taxon>
        <taxon>Perciformes</taxon>
        <taxon>Notothenioidei</taxon>
        <taxon>Nototheniidae</taxon>
        <taxon>Dissostichus</taxon>
    </lineage>
</organism>
<sequence length="59" mass="6383">NINIQKPINVLIPSILGLFKQLATAAAYNHYSTYEVITVTMLKLALVLGCLLSLALAQP</sequence>
<evidence type="ECO:0000313" key="3">
    <source>
        <dbReference type="Proteomes" id="UP001228049"/>
    </source>
</evidence>
<feature type="non-terminal residue" evidence="2">
    <location>
        <position position="59"/>
    </location>
</feature>
<dbReference type="Proteomes" id="UP001228049">
    <property type="component" value="Unassembled WGS sequence"/>
</dbReference>